<evidence type="ECO:0000313" key="2">
    <source>
        <dbReference type="Proteomes" id="UP000295781"/>
    </source>
</evidence>
<protein>
    <submittedName>
        <fullName evidence="1">Uncharacterized protein</fullName>
    </submittedName>
</protein>
<reference evidence="1 2" key="1">
    <citation type="submission" date="2015-09" db="EMBL/GenBank/DDBJ databases">
        <title>Sorangium comparison.</title>
        <authorList>
            <person name="Zaburannyi N."/>
            <person name="Bunk B."/>
            <person name="Overmann J."/>
            <person name="Mueller R."/>
        </authorList>
    </citation>
    <scope>NUCLEOTIDE SEQUENCE [LARGE SCALE GENOMIC DNA]</scope>
    <source>
        <strain evidence="1 2">So ceGT47</strain>
    </source>
</reference>
<sequence length="21" mass="2219">MDVSFVVSPLGIEPSLRALST</sequence>
<dbReference type="AlphaFoldDB" id="A0A4P2PXA8"/>
<gene>
    <name evidence="1" type="ORF">SOCEGT47_016370</name>
</gene>
<name>A0A4P2PXA8_SORCE</name>
<dbReference type="EMBL" id="CP012670">
    <property type="protein sequence ID" value="AUX21158.1"/>
    <property type="molecule type" value="Genomic_DNA"/>
</dbReference>
<proteinExistence type="predicted"/>
<dbReference type="Proteomes" id="UP000295781">
    <property type="component" value="Chromosome"/>
</dbReference>
<evidence type="ECO:0000313" key="1">
    <source>
        <dbReference type="EMBL" id="AUX21158.1"/>
    </source>
</evidence>
<organism evidence="1 2">
    <name type="scientific">Sorangium cellulosum</name>
    <name type="common">Polyangium cellulosum</name>
    <dbReference type="NCBI Taxonomy" id="56"/>
    <lineage>
        <taxon>Bacteria</taxon>
        <taxon>Pseudomonadati</taxon>
        <taxon>Myxococcota</taxon>
        <taxon>Polyangia</taxon>
        <taxon>Polyangiales</taxon>
        <taxon>Polyangiaceae</taxon>
        <taxon>Sorangium</taxon>
    </lineage>
</organism>
<accession>A0A4P2PXA8</accession>